<organism evidence="2 3">
    <name type="scientific">Hypsibius exemplaris</name>
    <name type="common">Freshwater tardigrade</name>
    <dbReference type="NCBI Taxonomy" id="2072580"/>
    <lineage>
        <taxon>Eukaryota</taxon>
        <taxon>Metazoa</taxon>
        <taxon>Ecdysozoa</taxon>
        <taxon>Tardigrada</taxon>
        <taxon>Eutardigrada</taxon>
        <taxon>Parachela</taxon>
        <taxon>Hypsibioidea</taxon>
        <taxon>Hypsibiidae</taxon>
        <taxon>Hypsibius</taxon>
    </lineage>
</organism>
<feature type="region of interest" description="Disordered" evidence="1">
    <location>
        <begin position="1"/>
        <end position="23"/>
    </location>
</feature>
<protein>
    <submittedName>
        <fullName evidence="2">Uncharacterized protein</fullName>
    </submittedName>
</protein>
<feature type="compositionally biased region" description="Gly residues" evidence="1">
    <location>
        <begin position="197"/>
        <end position="206"/>
    </location>
</feature>
<feature type="compositionally biased region" description="Low complexity" evidence="1">
    <location>
        <begin position="125"/>
        <end position="153"/>
    </location>
</feature>
<evidence type="ECO:0000313" key="3">
    <source>
        <dbReference type="Proteomes" id="UP000192578"/>
    </source>
</evidence>
<proteinExistence type="predicted"/>
<keyword evidence="3" id="KW-1185">Reference proteome</keyword>
<dbReference type="AlphaFoldDB" id="A0A1W0WRE1"/>
<gene>
    <name evidence="2" type="ORF">BV898_08221</name>
</gene>
<evidence type="ECO:0000256" key="1">
    <source>
        <dbReference type="SAM" id="MobiDB-lite"/>
    </source>
</evidence>
<feature type="compositionally biased region" description="Basic and acidic residues" evidence="1">
    <location>
        <begin position="1"/>
        <end position="13"/>
    </location>
</feature>
<feature type="region of interest" description="Disordered" evidence="1">
    <location>
        <begin position="125"/>
        <end position="160"/>
    </location>
</feature>
<dbReference type="EMBL" id="MTYJ01000057">
    <property type="protein sequence ID" value="OQV17764.1"/>
    <property type="molecule type" value="Genomic_DNA"/>
</dbReference>
<feature type="region of interest" description="Disordered" evidence="1">
    <location>
        <begin position="191"/>
        <end position="215"/>
    </location>
</feature>
<name>A0A1W0WRE1_HYPEX</name>
<sequence length="215" mass="24462">MQRKINVDQDQDRYLGSSNRGISSSFDLGYKGGRSGNQWQSNWGQQEVPLRCQWGQSSQPCNNYWKPQQECLPLRGQYGQGGQQWNCNVDQDVPYYNRQQQQQYCGQQPCGTQCDYSKGGQQGWQQQSGLQGNWQDNTQQRGQWQGPRQRGGPIWEGQGVFGGQQQLAGYGGQQRGDYWCGEPQLCGQRVQQDWGRNNGGPQGQFGGSQDFRRSF</sequence>
<accession>A0A1W0WRE1</accession>
<reference evidence="3" key="1">
    <citation type="submission" date="2017-01" db="EMBL/GenBank/DDBJ databases">
        <title>Comparative genomics of anhydrobiosis in the tardigrade Hypsibius dujardini.</title>
        <authorList>
            <person name="Yoshida Y."/>
            <person name="Koutsovoulos G."/>
            <person name="Laetsch D."/>
            <person name="Stevens L."/>
            <person name="Kumar S."/>
            <person name="Horikawa D."/>
            <person name="Ishino K."/>
            <person name="Komine S."/>
            <person name="Tomita M."/>
            <person name="Blaxter M."/>
            <person name="Arakawa K."/>
        </authorList>
    </citation>
    <scope>NUCLEOTIDE SEQUENCE [LARGE SCALE GENOMIC DNA]</scope>
    <source>
        <strain evidence="3">Z151</strain>
    </source>
</reference>
<comment type="caution">
    <text evidence="2">The sequence shown here is derived from an EMBL/GenBank/DDBJ whole genome shotgun (WGS) entry which is preliminary data.</text>
</comment>
<evidence type="ECO:0000313" key="2">
    <source>
        <dbReference type="EMBL" id="OQV17764.1"/>
    </source>
</evidence>
<dbReference type="Proteomes" id="UP000192578">
    <property type="component" value="Unassembled WGS sequence"/>
</dbReference>